<protein>
    <recommendedName>
        <fullName evidence="11">Cytochrome P450</fullName>
    </recommendedName>
</protein>
<evidence type="ECO:0000256" key="7">
    <source>
        <dbReference type="SAM" id="MobiDB-lite"/>
    </source>
</evidence>
<proteinExistence type="inferred from homology"/>
<accession>A0ABP0H2U0</accession>
<dbReference type="PANTHER" id="PTHR24304:SF4">
    <property type="entry name" value="CYTOCHROME P450"/>
    <property type="match status" value="1"/>
</dbReference>
<reference evidence="9 10" key="1">
    <citation type="submission" date="2024-02" db="EMBL/GenBank/DDBJ databases">
        <authorList>
            <person name="Daric V."/>
            <person name="Darras S."/>
        </authorList>
    </citation>
    <scope>NUCLEOTIDE SEQUENCE [LARGE SCALE GENOMIC DNA]</scope>
</reference>
<evidence type="ECO:0000256" key="4">
    <source>
        <dbReference type="ARBA" id="ARBA00023004"/>
    </source>
</evidence>
<dbReference type="PROSITE" id="PS00086">
    <property type="entry name" value="CYTOCHROME_P450"/>
    <property type="match status" value="1"/>
</dbReference>
<keyword evidence="4 6" id="KW-0408">Iron</keyword>
<keyword evidence="2 6" id="KW-0349">Heme</keyword>
<evidence type="ECO:0008006" key="11">
    <source>
        <dbReference type="Google" id="ProtNLM"/>
    </source>
</evidence>
<keyword evidence="10" id="KW-1185">Reference proteome</keyword>
<evidence type="ECO:0000256" key="6">
    <source>
        <dbReference type="RuleBase" id="RU000461"/>
    </source>
</evidence>
<sequence>MALFGTLVLVGLNVVFFVIFFNKRRRRMGEPPLVNHWLPFIGAALDFGKDPINYLKGLQSRHGDVFSMKIAGWDYHVFMNPLDVKSLEKNKDLDHREIIGDFASRMVGDPHAILKCPEDEKDEKKGFLSSLIRGESNHTKSPSTERRDSFTPGKVPPREKITNIIESNLRGSAQLNALCESCVKCTVKAISRNLQDTVMEQKHVKTGLYKLCQRFVFDLTFNMLFGSNPDEENETQTIFDEFSVFNNNSALLLDRIPIHLLPATKRSRDRILDLLGKLDWSRRYDVSRMVSEMNKCAPNSDPDGRRARHLLVTLWAAQANTVPALFWTLFYLLRNGDARYAVMSELSELLQKKNRRKLRRRSSDYINFKKKIAAETCDKWPEMEDILEMQRKEIDKLVILDSCFKETMRLVGSSMSIRKAKKDTILKTWNGDKYKIRKGDYTTFYAPLTHFDNDIYSDPEEYIYDRFLESGYPGSSISSDCSNSSITCSKVLRAKCRFYKGEKRISPSRAIMTFGYGLTRCPGRHIATIEIKLLILSMLKYFNVVLGSDDIPEQDLTHLGFGIMPPKNEVIVDISLKAPERKGSVF</sequence>
<feature type="region of interest" description="Disordered" evidence="7">
    <location>
        <begin position="131"/>
        <end position="156"/>
    </location>
</feature>
<organism evidence="9 10">
    <name type="scientific">Clavelina lepadiformis</name>
    <name type="common">Light-bulb sea squirt</name>
    <name type="synonym">Ascidia lepadiformis</name>
    <dbReference type="NCBI Taxonomy" id="159417"/>
    <lineage>
        <taxon>Eukaryota</taxon>
        <taxon>Metazoa</taxon>
        <taxon>Chordata</taxon>
        <taxon>Tunicata</taxon>
        <taxon>Ascidiacea</taxon>
        <taxon>Aplousobranchia</taxon>
        <taxon>Clavelinidae</taxon>
        <taxon>Clavelina</taxon>
    </lineage>
</organism>
<dbReference type="InterPro" id="IPR050529">
    <property type="entry name" value="CYP450_sterol_14alpha_dmase"/>
</dbReference>
<evidence type="ECO:0000313" key="9">
    <source>
        <dbReference type="EMBL" id="CAK8697309.1"/>
    </source>
</evidence>
<dbReference type="InterPro" id="IPR036396">
    <property type="entry name" value="Cyt_P450_sf"/>
</dbReference>
<evidence type="ECO:0000313" key="10">
    <source>
        <dbReference type="Proteomes" id="UP001642483"/>
    </source>
</evidence>
<dbReference type="Pfam" id="PF00067">
    <property type="entry name" value="p450"/>
    <property type="match status" value="1"/>
</dbReference>
<dbReference type="InterPro" id="IPR001128">
    <property type="entry name" value="Cyt_P450"/>
</dbReference>
<dbReference type="Gene3D" id="1.10.630.10">
    <property type="entry name" value="Cytochrome P450"/>
    <property type="match status" value="1"/>
</dbReference>
<evidence type="ECO:0000256" key="8">
    <source>
        <dbReference type="SAM" id="Phobius"/>
    </source>
</evidence>
<keyword evidence="8" id="KW-1133">Transmembrane helix</keyword>
<evidence type="ECO:0000256" key="3">
    <source>
        <dbReference type="ARBA" id="ARBA00022723"/>
    </source>
</evidence>
<feature type="transmembrane region" description="Helical" evidence="8">
    <location>
        <begin position="6"/>
        <end position="22"/>
    </location>
</feature>
<dbReference type="EMBL" id="CAWYQH010000163">
    <property type="protein sequence ID" value="CAK8697309.1"/>
    <property type="molecule type" value="Genomic_DNA"/>
</dbReference>
<dbReference type="SUPFAM" id="SSF48264">
    <property type="entry name" value="Cytochrome P450"/>
    <property type="match status" value="2"/>
</dbReference>
<dbReference type="Proteomes" id="UP001642483">
    <property type="component" value="Unassembled WGS sequence"/>
</dbReference>
<name>A0ABP0H2U0_CLALP</name>
<keyword evidence="5" id="KW-0443">Lipid metabolism</keyword>
<comment type="similarity">
    <text evidence="1 6">Belongs to the cytochrome P450 family.</text>
</comment>
<evidence type="ECO:0000256" key="5">
    <source>
        <dbReference type="ARBA" id="ARBA00023221"/>
    </source>
</evidence>
<keyword evidence="8" id="KW-0812">Transmembrane</keyword>
<dbReference type="InterPro" id="IPR017972">
    <property type="entry name" value="Cyt_P450_CS"/>
</dbReference>
<feature type="transmembrane region" description="Helical" evidence="8">
    <location>
        <begin position="310"/>
        <end position="333"/>
    </location>
</feature>
<keyword evidence="6" id="KW-0503">Monooxygenase</keyword>
<gene>
    <name evidence="9" type="ORF">CVLEPA_LOCUS30560</name>
</gene>
<evidence type="ECO:0000256" key="2">
    <source>
        <dbReference type="ARBA" id="ARBA00022617"/>
    </source>
</evidence>
<keyword evidence="5" id="KW-0753">Steroid metabolism</keyword>
<dbReference type="PANTHER" id="PTHR24304">
    <property type="entry name" value="CYTOCHROME P450 FAMILY 7"/>
    <property type="match status" value="1"/>
</dbReference>
<dbReference type="InterPro" id="IPR002403">
    <property type="entry name" value="Cyt_P450_E_grp-IV"/>
</dbReference>
<keyword evidence="8" id="KW-0472">Membrane</keyword>
<evidence type="ECO:0000256" key="1">
    <source>
        <dbReference type="ARBA" id="ARBA00010617"/>
    </source>
</evidence>
<dbReference type="PRINTS" id="PR00465">
    <property type="entry name" value="EP450IV"/>
</dbReference>
<feature type="compositionally biased region" description="Basic and acidic residues" evidence="7">
    <location>
        <begin position="135"/>
        <end position="149"/>
    </location>
</feature>
<keyword evidence="6" id="KW-0560">Oxidoreductase</keyword>
<comment type="caution">
    <text evidence="9">The sequence shown here is derived from an EMBL/GenBank/DDBJ whole genome shotgun (WGS) entry which is preliminary data.</text>
</comment>
<keyword evidence="3 6" id="KW-0479">Metal-binding</keyword>